<evidence type="ECO:0000256" key="1">
    <source>
        <dbReference type="SAM" id="Phobius"/>
    </source>
</evidence>
<evidence type="ECO:0008006" key="4">
    <source>
        <dbReference type="Google" id="ProtNLM"/>
    </source>
</evidence>
<dbReference type="RefSeq" id="WP_307636982.1">
    <property type="nucleotide sequence ID" value="NZ_JAUSRR010000004.1"/>
</dbReference>
<keyword evidence="1" id="KW-1133">Transmembrane helix</keyword>
<organism evidence="2 3">
    <name type="scientific">Variovorax boronicumulans</name>
    <dbReference type="NCBI Taxonomy" id="436515"/>
    <lineage>
        <taxon>Bacteria</taxon>
        <taxon>Pseudomonadati</taxon>
        <taxon>Pseudomonadota</taxon>
        <taxon>Betaproteobacteria</taxon>
        <taxon>Burkholderiales</taxon>
        <taxon>Comamonadaceae</taxon>
        <taxon>Variovorax</taxon>
    </lineage>
</organism>
<accession>A0AAW8DW32</accession>
<dbReference type="Proteomes" id="UP001244295">
    <property type="component" value="Unassembled WGS sequence"/>
</dbReference>
<reference evidence="2" key="1">
    <citation type="submission" date="2023-07" db="EMBL/GenBank/DDBJ databases">
        <title>Sorghum-associated microbial communities from plants grown in Nebraska, USA.</title>
        <authorList>
            <person name="Schachtman D."/>
        </authorList>
    </citation>
    <scope>NUCLEOTIDE SEQUENCE</scope>
    <source>
        <strain evidence="2">DS2795</strain>
    </source>
</reference>
<dbReference type="EMBL" id="JAUSRR010000004">
    <property type="protein sequence ID" value="MDP9923532.1"/>
    <property type="molecule type" value="Genomic_DNA"/>
</dbReference>
<dbReference type="AlphaFoldDB" id="A0AAW8DW32"/>
<feature type="transmembrane region" description="Helical" evidence="1">
    <location>
        <begin position="84"/>
        <end position="105"/>
    </location>
</feature>
<name>A0AAW8DW32_9BURK</name>
<keyword evidence="1" id="KW-0472">Membrane</keyword>
<evidence type="ECO:0000313" key="3">
    <source>
        <dbReference type="Proteomes" id="UP001244295"/>
    </source>
</evidence>
<gene>
    <name evidence="2" type="ORF">J2W25_002555</name>
</gene>
<sequence length="111" mass="12686">MPHTLNGTGTRYYGAREHDIGGTYITTKWIVLFGIPLLPLSSWRVYPMTEQQTVDHSHFHGRDVTHTGQVFHEQPVPLNWRQVLNVYAVAIPIVCVIGWLLLTALSRLSHR</sequence>
<comment type="caution">
    <text evidence="2">The sequence shown here is derived from an EMBL/GenBank/DDBJ whole genome shotgun (WGS) entry which is preliminary data.</text>
</comment>
<evidence type="ECO:0000313" key="2">
    <source>
        <dbReference type="EMBL" id="MDP9923532.1"/>
    </source>
</evidence>
<protein>
    <recommendedName>
        <fullName evidence="4">DUF3592 domain-containing protein</fullName>
    </recommendedName>
</protein>
<keyword evidence="1" id="KW-0812">Transmembrane</keyword>
<proteinExistence type="predicted"/>